<evidence type="ECO:0000313" key="3">
    <source>
        <dbReference type="Proteomes" id="UP000077248"/>
    </source>
</evidence>
<gene>
    <name evidence="2" type="ORF">CC77DRAFT_1054745</name>
</gene>
<dbReference type="KEGG" id="aalt:CC77DRAFT_1054745"/>
<dbReference type="GeneID" id="29113407"/>
<dbReference type="VEuPathDB" id="FungiDB:CC77DRAFT_1054745"/>
<protein>
    <submittedName>
        <fullName evidence="2">Uncharacterized protein</fullName>
    </submittedName>
</protein>
<evidence type="ECO:0000256" key="1">
    <source>
        <dbReference type="SAM" id="MobiDB-lite"/>
    </source>
</evidence>
<feature type="compositionally biased region" description="Basic and acidic residues" evidence="1">
    <location>
        <begin position="33"/>
        <end position="54"/>
    </location>
</feature>
<dbReference type="EMBL" id="KV441498">
    <property type="protein sequence ID" value="OAG14777.1"/>
    <property type="molecule type" value="Genomic_DNA"/>
</dbReference>
<reference evidence="2 3" key="1">
    <citation type="submission" date="2016-05" db="EMBL/GenBank/DDBJ databases">
        <title>Comparative analysis of secretome profiles of manganese(II)-oxidizing ascomycete fungi.</title>
        <authorList>
            <consortium name="DOE Joint Genome Institute"/>
            <person name="Zeiner C.A."/>
            <person name="Purvine S.O."/>
            <person name="Zink E.M."/>
            <person name="Wu S."/>
            <person name="Pasa-Tolic L."/>
            <person name="Chaput D.L."/>
            <person name="Haridas S."/>
            <person name="Grigoriev I.V."/>
            <person name="Santelli C.M."/>
            <person name="Hansel C.M."/>
        </authorList>
    </citation>
    <scope>NUCLEOTIDE SEQUENCE [LARGE SCALE GENOMIC DNA]</scope>
    <source>
        <strain evidence="2 3">SRC1lrK2f</strain>
    </source>
</reference>
<accession>A0A177D680</accession>
<sequence>MTKFSGATDPGYVRVRGQLWLWVDAIDERRGVEQAQEHVRHQMSHTSEETRPPEHLIQTPQQTNQDKTACEPVRNTSTTASPSSGGGPIFMGNVTAGRDFKYNQGVI</sequence>
<keyword evidence="3" id="KW-1185">Reference proteome</keyword>
<dbReference type="RefSeq" id="XP_018380198.1">
    <property type="nucleotide sequence ID" value="XM_018527813.1"/>
</dbReference>
<feature type="region of interest" description="Disordered" evidence="1">
    <location>
        <begin position="33"/>
        <end position="95"/>
    </location>
</feature>
<dbReference type="Proteomes" id="UP000077248">
    <property type="component" value="Unassembled WGS sequence"/>
</dbReference>
<evidence type="ECO:0000313" key="2">
    <source>
        <dbReference type="EMBL" id="OAG14777.1"/>
    </source>
</evidence>
<name>A0A177D680_ALTAL</name>
<organism evidence="2 3">
    <name type="scientific">Alternaria alternata</name>
    <name type="common">Alternaria rot fungus</name>
    <name type="synonym">Torula alternata</name>
    <dbReference type="NCBI Taxonomy" id="5599"/>
    <lineage>
        <taxon>Eukaryota</taxon>
        <taxon>Fungi</taxon>
        <taxon>Dikarya</taxon>
        <taxon>Ascomycota</taxon>
        <taxon>Pezizomycotina</taxon>
        <taxon>Dothideomycetes</taxon>
        <taxon>Pleosporomycetidae</taxon>
        <taxon>Pleosporales</taxon>
        <taxon>Pleosporineae</taxon>
        <taxon>Pleosporaceae</taxon>
        <taxon>Alternaria</taxon>
        <taxon>Alternaria sect. Alternaria</taxon>
        <taxon>Alternaria alternata complex</taxon>
    </lineage>
</organism>
<proteinExistence type="predicted"/>
<dbReference type="AlphaFoldDB" id="A0A177D680"/>
<feature type="compositionally biased region" description="Polar residues" evidence="1">
    <location>
        <begin position="58"/>
        <end position="67"/>
    </location>
</feature>